<dbReference type="EMBL" id="CP001936">
    <property type="protein sequence ID" value="ADD02664.1"/>
    <property type="molecule type" value="Genomic_DNA"/>
</dbReference>
<evidence type="ECO:0000313" key="2">
    <source>
        <dbReference type="Proteomes" id="UP000001552"/>
    </source>
</evidence>
<accession>D3T362</accession>
<sequence length="283" mass="32064">MTVNQNDLKNKLAEKVKTPVAKKGKTIFDLIREMEPAIKKALPKQISVDRFSRIVMTAVRTNPKLQTCTSESFLAAMMQSAQLGLEPNTPLGQAYLIPYGKEVQFQLGYQGMLALAYRTGEYKSIYAMPVYKNDKFEYEYGLNERLVHVPAPKPEGEPIYYYAVYHLKNGGYGFVVMSREQIEQHRDKYSQAAKQGRNSPWNTDFDAMAKKTVLKQLLKYAPKSAEFAAALSADETVKKEIAEDMTEIPPIEVTGEIIEDEEDVHYVEVQDGTQQEIKPESDS</sequence>
<dbReference type="InterPro" id="IPR018330">
    <property type="entry name" value="RecT_fam"/>
</dbReference>
<dbReference type="Proteomes" id="UP000001552">
    <property type="component" value="Chromosome"/>
</dbReference>
<dbReference type="InterPro" id="IPR004590">
    <property type="entry name" value="ssDNA_annealing_RecT"/>
</dbReference>
<dbReference type="eggNOG" id="COG3723">
    <property type="taxonomic scope" value="Bacteria"/>
</dbReference>
<dbReference type="OrthoDB" id="1045432at2"/>
<organism evidence="1 2">
    <name type="scientific">Thermoanaerobacter italicus (strain DSM 9252 / Ab9)</name>
    <dbReference type="NCBI Taxonomy" id="580331"/>
    <lineage>
        <taxon>Bacteria</taxon>
        <taxon>Bacillati</taxon>
        <taxon>Bacillota</taxon>
        <taxon>Clostridia</taxon>
        <taxon>Thermoanaerobacterales</taxon>
        <taxon>Thermoanaerobacteraceae</taxon>
        <taxon>Thermoanaerobacter</taxon>
    </lineage>
</organism>
<dbReference type="NCBIfam" id="TIGR00616">
    <property type="entry name" value="rect"/>
    <property type="match status" value="1"/>
</dbReference>
<dbReference type="RefSeq" id="WP_004405559.1">
    <property type="nucleotide sequence ID" value="NC_013921.1"/>
</dbReference>
<dbReference type="GO" id="GO:0003677">
    <property type="term" value="F:DNA binding"/>
    <property type="evidence" value="ECO:0007669"/>
    <property type="project" value="InterPro"/>
</dbReference>
<dbReference type="Pfam" id="PF03837">
    <property type="entry name" value="RecT"/>
    <property type="match status" value="1"/>
</dbReference>
<dbReference type="HOGENOM" id="CLU_071046_0_0_9"/>
<name>D3T362_THEIA</name>
<dbReference type="KEGG" id="tit:Thit_1406"/>
<dbReference type="GO" id="GO:0006259">
    <property type="term" value="P:DNA metabolic process"/>
    <property type="evidence" value="ECO:0007669"/>
    <property type="project" value="InterPro"/>
</dbReference>
<proteinExistence type="predicted"/>
<dbReference type="AlphaFoldDB" id="D3T362"/>
<reference evidence="1" key="1">
    <citation type="submission" date="2010-02" db="EMBL/GenBank/DDBJ databases">
        <title>Complete sequence of Thermoanaerobacter italicus Ab9.</title>
        <authorList>
            <consortium name="US DOE Joint Genome Institute"/>
            <person name="Lucas S."/>
            <person name="Copeland A."/>
            <person name="Lapidus A."/>
            <person name="Cheng J.-F."/>
            <person name="Bruce D."/>
            <person name="Goodwin L."/>
            <person name="Pitluck S."/>
            <person name="Chertkov O."/>
            <person name="Detter J.C."/>
            <person name="Han C."/>
            <person name="Tapia R."/>
            <person name="Land M."/>
            <person name="Hauser L."/>
            <person name="Kyrpides N."/>
            <person name="Mikhailova N."/>
            <person name="Hemme C.L."/>
            <person name="Woyke T."/>
        </authorList>
    </citation>
    <scope>NUCLEOTIDE SEQUENCE [LARGE SCALE GENOMIC DNA]</scope>
    <source>
        <strain evidence="1">Ab9</strain>
    </source>
</reference>
<evidence type="ECO:0000313" key="1">
    <source>
        <dbReference type="EMBL" id="ADD02664.1"/>
    </source>
</evidence>
<protein>
    <submittedName>
        <fullName evidence="1">RecT protein</fullName>
    </submittedName>
</protein>
<keyword evidence="2" id="KW-1185">Reference proteome</keyword>
<gene>
    <name evidence="1" type="ordered locus">Thit_1406</name>
</gene>